<evidence type="ECO:0000313" key="1">
    <source>
        <dbReference type="EMBL" id="KJQ59482.1"/>
    </source>
</evidence>
<protein>
    <submittedName>
        <fullName evidence="1">Competence protein CglD</fullName>
    </submittedName>
</protein>
<organism evidence="1 2">
    <name type="scientific">Streptococcus gordonii</name>
    <dbReference type="NCBI Taxonomy" id="1302"/>
    <lineage>
        <taxon>Bacteria</taxon>
        <taxon>Bacillati</taxon>
        <taxon>Bacillota</taxon>
        <taxon>Bacilli</taxon>
        <taxon>Lactobacillales</taxon>
        <taxon>Streptococcaceae</taxon>
        <taxon>Streptococcus</taxon>
    </lineage>
</organism>
<dbReference type="NCBIfam" id="NF040982">
    <property type="entry name" value="ComGD"/>
    <property type="match status" value="1"/>
</dbReference>
<sequence>MVRTIVRLRQLQIKAFTVLESLLVLMISSFILLALSSSVQATFEQIQAKIFFLEFEHFYQESQKLSVSSQRKLVLEISSQEISNGYARLPIPKGIKAPESTQIYFDKAGGNSSLSKVQFQTKEGLVTYQLYIGNGKFKKTTN</sequence>
<dbReference type="Proteomes" id="UP000033658">
    <property type="component" value="Unassembled WGS sequence"/>
</dbReference>
<dbReference type="InterPro" id="IPR016785">
    <property type="entry name" value="ComGD"/>
</dbReference>
<gene>
    <name evidence="1" type="primary">cglD</name>
    <name evidence="1" type="ORF">TZ86_01336</name>
</gene>
<evidence type="ECO:0000313" key="2">
    <source>
        <dbReference type="Proteomes" id="UP000033658"/>
    </source>
</evidence>
<proteinExistence type="predicted"/>
<reference evidence="1 2" key="1">
    <citation type="submission" date="2015-02" db="EMBL/GenBank/DDBJ databases">
        <title>Evolution of amylase-binding proteins of oral streptococcal species.</title>
        <authorList>
            <person name="Haase E.M."/>
        </authorList>
    </citation>
    <scope>NUCLEOTIDE SEQUENCE [LARGE SCALE GENOMIC DNA]</scope>
    <source>
        <strain evidence="1 2">G9B</strain>
    </source>
</reference>
<dbReference type="AlphaFoldDB" id="A0AAW3H8Q2"/>
<dbReference type="EMBL" id="JYGL01000001">
    <property type="protein sequence ID" value="KJQ59482.1"/>
    <property type="molecule type" value="Genomic_DNA"/>
</dbReference>
<comment type="caution">
    <text evidence="1">The sequence shown here is derived from an EMBL/GenBank/DDBJ whole genome shotgun (WGS) entry which is preliminary data.</text>
</comment>
<name>A0AAW3H8Q2_STRGN</name>
<dbReference type="RefSeq" id="WP_045504501.1">
    <property type="nucleotide sequence ID" value="NZ_CABEIT010000004.1"/>
</dbReference>
<accession>A0AAW3H8Q2</accession>